<organism evidence="9 10">
    <name type="scientific">Albidovulum aquaemixtae</name>
    <dbReference type="NCBI Taxonomy" id="1542388"/>
    <lineage>
        <taxon>Bacteria</taxon>
        <taxon>Pseudomonadati</taxon>
        <taxon>Pseudomonadota</taxon>
        <taxon>Alphaproteobacteria</taxon>
        <taxon>Rhodobacterales</taxon>
        <taxon>Paracoccaceae</taxon>
        <taxon>Albidovulum</taxon>
    </lineage>
</organism>
<dbReference type="PANTHER" id="PTHR30026">
    <property type="entry name" value="OUTER MEMBRANE PROTEIN TOLC"/>
    <property type="match status" value="1"/>
</dbReference>
<dbReference type="GO" id="GO:0015562">
    <property type="term" value="F:efflux transmembrane transporter activity"/>
    <property type="evidence" value="ECO:0007669"/>
    <property type="project" value="InterPro"/>
</dbReference>
<evidence type="ECO:0000256" key="3">
    <source>
        <dbReference type="ARBA" id="ARBA00022448"/>
    </source>
</evidence>
<evidence type="ECO:0000256" key="1">
    <source>
        <dbReference type="ARBA" id="ARBA00004442"/>
    </source>
</evidence>
<keyword evidence="5" id="KW-0812">Transmembrane</keyword>
<evidence type="ECO:0000313" key="10">
    <source>
        <dbReference type="Proteomes" id="UP000244924"/>
    </source>
</evidence>
<evidence type="ECO:0000313" key="9">
    <source>
        <dbReference type="EMBL" id="SPH24702.1"/>
    </source>
</evidence>
<dbReference type="GO" id="GO:0009279">
    <property type="term" value="C:cell outer membrane"/>
    <property type="evidence" value="ECO:0007669"/>
    <property type="project" value="UniProtKB-SubCell"/>
</dbReference>
<comment type="subcellular location">
    <subcellularLocation>
        <location evidence="1">Cell outer membrane</location>
    </subcellularLocation>
</comment>
<dbReference type="InterPro" id="IPR003423">
    <property type="entry name" value="OMP_efflux"/>
</dbReference>
<dbReference type="SUPFAM" id="SSF56954">
    <property type="entry name" value="Outer membrane efflux proteins (OEP)"/>
    <property type="match status" value="1"/>
</dbReference>
<keyword evidence="4" id="KW-1134">Transmembrane beta strand</keyword>
<sequence>MTELSAPKRRPGTEAGKGVDMRALCSLSPRRFVAAGICAFGLIVSGAAKAETLGDALVAAYRNSNIIEQNRAVLRASDEDVAGAVATLRPVLRWVASAQLSDSTLNRNLTTSLGLQAEVILFDFGRSDLAVEIAKQSVLATRQALVGVEQDVLLSAVQAYFSVRSAIENVAINQNSVRVLAETLRATQDKFDVGEVTRTDVAQAEARLAGARASLAAAEGDLASAREAYRAATGGYPGLLASAPPAPALPRILAEAQSIAQRTHPDVRQAQFQARVADLQVDLAAAERMPDVRGTAALSRNSDGADTSRLGIELRQTIFAGGALSAAHRKAIAGRDAARSALLQAGVFVTQGVGDAWAAIEVARAQIVATEREIEAATIAYDGVSEEAKLGARTTLDVLDAEQALLDARARRITAEANLQIAFYQLLSSMGLLTAERLSLGVPIYDPEAYYNAVKNAPVTSVQGKSLDRVLKAIGKN</sequence>
<accession>A0A2R8BMP5</accession>
<proteinExistence type="inferred from homology"/>
<dbReference type="EMBL" id="OMOQ01000004">
    <property type="protein sequence ID" value="SPH24702.1"/>
    <property type="molecule type" value="Genomic_DNA"/>
</dbReference>
<keyword evidence="10" id="KW-1185">Reference proteome</keyword>
<feature type="coiled-coil region" evidence="8">
    <location>
        <begin position="201"/>
        <end position="228"/>
    </location>
</feature>
<evidence type="ECO:0000256" key="5">
    <source>
        <dbReference type="ARBA" id="ARBA00022692"/>
    </source>
</evidence>
<protein>
    <submittedName>
        <fullName evidence="9">Outer membrane efflux protein BepC</fullName>
    </submittedName>
</protein>
<dbReference type="GO" id="GO:0015288">
    <property type="term" value="F:porin activity"/>
    <property type="evidence" value="ECO:0007669"/>
    <property type="project" value="TreeGrafter"/>
</dbReference>
<evidence type="ECO:0000256" key="6">
    <source>
        <dbReference type="ARBA" id="ARBA00023136"/>
    </source>
</evidence>
<comment type="similarity">
    <text evidence="2">Belongs to the outer membrane factor (OMF) (TC 1.B.17) family.</text>
</comment>
<dbReference type="InterPro" id="IPR010130">
    <property type="entry name" value="T1SS_OMP_TolC"/>
</dbReference>
<keyword evidence="3" id="KW-0813">Transport</keyword>
<evidence type="ECO:0000256" key="8">
    <source>
        <dbReference type="SAM" id="Coils"/>
    </source>
</evidence>
<dbReference type="PANTHER" id="PTHR30026:SF22">
    <property type="entry name" value="OUTER MEMBRANE EFFLUX PROTEIN"/>
    <property type="match status" value="1"/>
</dbReference>
<keyword evidence="8" id="KW-0175">Coiled coil</keyword>
<evidence type="ECO:0000256" key="2">
    <source>
        <dbReference type="ARBA" id="ARBA00007613"/>
    </source>
</evidence>
<dbReference type="AlphaFoldDB" id="A0A2R8BMP5"/>
<keyword evidence="6" id="KW-0472">Membrane</keyword>
<gene>
    <name evidence="9" type="primary">bepC</name>
    <name evidence="9" type="ORF">DEA8626_03738</name>
</gene>
<name>A0A2R8BMP5_9RHOB</name>
<dbReference type="Pfam" id="PF02321">
    <property type="entry name" value="OEP"/>
    <property type="match status" value="2"/>
</dbReference>
<keyword evidence="7" id="KW-0998">Cell outer membrane</keyword>
<dbReference type="GO" id="GO:1990281">
    <property type="term" value="C:efflux pump complex"/>
    <property type="evidence" value="ECO:0007669"/>
    <property type="project" value="TreeGrafter"/>
</dbReference>
<reference evidence="9 10" key="1">
    <citation type="submission" date="2018-03" db="EMBL/GenBank/DDBJ databases">
        <authorList>
            <person name="Keele B.F."/>
        </authorList>
    </citation>
    <scope>NUCLEOTIDE SEQUENCE [LARGE SCALE GENOMIC DNA]</scope>
    <source>
        <strain evidence="9 10">CECT 8626</strain>
    </source>
</reference>
<dbReference type="NCBIfam" id="TIGR01844">
    <property type="entry name" value="type_I_sec_TolC"/>
    <property type="match status" value="1"/>
</dbReference>
<evidence type="ECO:0000256" key="4">
    <source>
        <dbReference type="ARBA" id="ARBA00022452"/>
    </source>
</evidence>
<dbReference type="Proteomes" id="UP000244924">
    <property type="component" value="Unassembled WGS sequence"/>
</dbReference>
<dbReference type="Gene3D" id="1.20.1600.10">
    <property type="entry name" value="Outer membrane efflux proteins (OEP)"/>
    <property type="match status" value="1"/>
</dbReference>
<evidence type="ECO:0000256" key="7">
    <source>
        <dbReference type="ARBA" id="ARBA00023237"/>
    </source>
</evidence>
<dbReference type="InterPro" id="IPR051906">
    <property type="entry name" value="TolC-like"/>
</dbReference>